<feature type="transmembrane region" description="Helical" evidence="10">
    <location>
        <begin position="31"/>
        <end position="50"/>
    </location>
</feature>
<accession>A0A1T5IKN0</accession>
<keyword evidence="6 12" id="KW-0418">Kinase</keyword>
<evidence type="ECO:0000256" key="10">
    <source>
        <dbReference type="SAM" id="Phobius"/>
    </source>
</evidence>
<evidence type="ECO:0000256" key="5">
    <source>
        <dbReference type="ARBA" id="ARBA00022741"/>
    </source>
</evidence>
<keyword evidence="10" id="KW-0812">Transmembrane</keyword>
<dbReference type="CDD" id="cd16917">
    <property type="entry name" value="HATPase_UhpB-NarQ-NarX-like"/>
    <property type="match status" value="1"/>
</dbReference>
<evidence type="ECO:0000313" key="12">
    <source>
        <dbReference type="EMBL" id="SKC39695.1"/>
    </source>
</evidence>
<dbReference type="Gene3D" id="3.30.565.10">
    <property type="entry name" value="Histidine kinase-like ATPase, C-terminal domain"/>
    <property type="match status" value="1"/>
</dbReference>
<dbReference type="SUPFAM" id="SSF55874">
    <property type="entry name" value="ATPase domain of HSP90 chaperone/DNA topoisomerase II/histidine kinase"/>
    <property type="match status" value="1"/>
</dbReference>
<dbReference type="GO" id="GO:0005524">
    <property type="term" value="F:ATP binding"/>
    <property type="evidence" value="ECO:0007669"/>
    <property type="project" value="UniProtKB-KW"/>
</dbReference>
<dbReference type="PANTHER" id="PTHR24421:SF10">
    <property type="entry name" value="NITRATE_NITRITE SENSOR PROTEIN NARQ"/>
    <property type="match status" value="1"/>
</dbReference>
<feature type="transmembrane region" description="Helical" evidence="10">
    <location>
        <begin position="127"/>
        <end position="152"/>
    </location>
</feature>
<dbReference type="GO" id="GO:0016020">
    <property type="term" value="C:membrane"/>
    <property type="evidence" value="ECO:0007669"/>
    <property type="project" value="InterPro"/>
</dbReference>
<feature type="region of interest" description="Disordered" evidence="9">
    <location>
        <begin position="363"/>
        <end position="416"/>
    </location>
</feature>
<evidence type="ECO:0000256" key="1">
    <source>
        <dbReference type="ARBA" id="ARBA00000085"/>
    </source>
</evidence>
<evidence type="ECO:0000256" key="4">
    <source>
        <dbReference type="ARBA" id="ARBA00022679"/>
    </source>
</evidence>
<keyword evidence="4" id="KW-0808">Transferase</keyword>
<evidence type="ECO:0000256" key="8">
    <source>
        <dbReference type="ARBA" id="ARBA00023012"/>
    </source>
</evidence>
<dbReference type="AlphaFoldDB" id="A0A1T5IKN0"/>
<feature type="transmembrane region" description="Helical" evidence="10">
    <location>
        <begin position="57"/>
        <end position="73"/>
    </location>
</feature>
<dbReference type="GO" id="GO:0000155">
    <property type="term" value="F:phosphorelay sensor kinase activity"/>
    <property type="evidence" value="ECO:0007669"/>
    <property type="project" value="InterPro"/>
</dbReference>
<keyword evidence="10" id="KW-0472">Membrane</keyword>
<dbReference type="Pfam" id="PF07730">
    <property type="entry name" value="HisKA_3"/>
    <property type="match status" value="1"/>
</dbReference>
<evidence type="ECO:0000256" key="2">
    <source>
        <dbReference type="ARBA" id="ARBA00012438"/>
    </source>
</evidence>
<proteinExistence type="predicted"/>
<dbReference type="Proteomes" id="UP000190857">
    <property type="component" value="Unassembled WGS sequence"/>
</dbReference>
<keyword evidence="8" id="KW-0902">Two-component regulatory system</keyword>
<reference evidence="12 13" key="1">
    <citation type="submission" date="2017-02" db="EMBL/GenBank/DDBJ databases">
        <authorList>
            <person name="Peterson S.W."/>
        </authorList>
    </citation>
    <scope>NUCLEOTIDE SEQUENCE [LARGE SCALE GENOMIC DNA]</scope>
    <source>
        <strain evidence="12 13">VKM Ac-2059</strain>
    </source>
</reference>
<evidence type="ECO:0000256" key="6">
    <source>
        <dbReference type="ARBA" id="ARBA00022777"/>
    </source>
</evidence>
<dbReference type="EMBL" id="FUZP01000001">
    <property type="protein sequence ID" value="SKC39695.1"/>
    <property type="molecule type" value="Genomic_DNA"/>
</dbReference>
<gene>
    <name evidence="12" type="ORF">SAMN06309945_0571</name>
</gene>
<organism evidence="12 13">
    <name type="scientific">Okibacterium fritillariae</name>
    <dbReference type="NCBI Taxonomy" id="123320"/>
    <lineage>
        <taxon>Bacteria</taxon>
        <taxon>Bacillati</taxon>
        <taxon>Actinomycetota</taxon>
        <taxon>Actinomycetes</taxon>
        <taxon>Micrococcales</taxon>
        <taxon>Microbacteriaceae</taxon>
        <taxon>Okibacterium</taxon>
    </lineage>
</organism>
<evidence type="ECO:0000256" key="3">
    <source>
        <dbReference type="ARBA" id="ARBA00022553"/>
    </source>
</evidence>
<evidence type="ECO:0000256" key="9">
    <source>
        <dbReference type="SAM" id="MobiDB-lite"/>
    </source>
</evidence>
<keyword evidence="5" id="KW-0547">Nucleotide-binding</keyword>
<dbReference type="InterPro" id="IPR036890">
    <property type="entry name" value="HATPase_C_sf"/>
</dbReference>
<feature type="domain" description="Signal transduction histidine kinase subgroup 3 dimerisation and phosphoacceptor" evidence="11">
    <location>
        <begin position="184"/>
        <end position="249"/>
    </location>
</feature>
<protein>
    <recommendedName>
        <fullName evidence="2">histidine kinase</fullName>
        <ecNumber evidence="2">2.7.13.3</ecNumber>
    </recommendedName>
</protein>
<dbReference type="PANTHER" id="PTHR24421">
    <property type="entry name" value="NITRATE/NITRITE SENSOR PROTEIN NARX-RELATED"/>
    <property type="match status" value="1"/>
</dbReference>
<keyword evidence="7" id="KW-0067">ATP-binding</keyword>
<sequence>MALGTGVATVAAVAAAPELLEPDHLVVVDPVSWWVTGAALVLQAVALCFARPSPRSVLLVTAALALLVGVFTPTGIANITDAAVLIAVLRAALLVPARELRVLLPVAALCVAVGQAGDIVGSSSVPLPTVIGAAILQAIAIVGLPSVGVLAVTARRDAQRARTGESEAIRRERDALVQAAVAQERTGMARELHDIAAHHVSSIALMSAAIERQIDTDPALAKQQVRQVREQSRVLLDDLRRLVGLLRRDADAPDAIETLETIPALVDTARATGREVDLRVSGGGGDIGPLAQLVAYRMVQEALANAGRHAPDAACTVALDGSASDRFVAIVRNAPPASPAAPSREGFGLLGMRERAALVGGTLDAGADPDGGWTVRLTLPSEAPEPSELPERSEPSEPSELPGLPGPPADSRKDPA</sequence>
<dbReference type="GO" id="GO:0046983">
    <property type="term" value="F:protein dimerization activity"/>
    <property type="evidence" value="ECO:0007669"/>
    <property type="project" value="InterPro"/>
</dbReference>
<comment type="catalytic activity">
    <reaction evidence="1">
        <text>ATP + protein L-histidine = ADP + protein N-phospho-L-histidine.</text>
        <dbReference type="EC" id="2.7.13.3"/>
    </reaction>
</comment>
<dbReference type="Gene3D" id="1.20.5.1930">
    <property type="match status" value="1"/>
</dbReference>
<evidence type="ECO:0000256" key="7">
    <source>
        <dbReference type="ARBA" id="ARBA00022840"/>
    </source>
</evidence>
<dbReference type="InterPro" id="IPR011712">
    <property type="entry name" value="Sig_transdc_His_kin_sub3_dim/P"/>
</dbReference>
<dbReference type="InterPro" id="IPR050482">
    <property type="entry name" value="Sensor_HK_TwoCompSys"/>
</dbReference>
<keyword evidence="3" id="KW-0597">Phosphoprotein</keyword>
<dbReference type="EC" id="2.7.13.3" evidence="2"/>
<dbReference type="STRING" id="123320.SAMN06309945_0571"/>
<name>A0A1T5IKN0_9MICO</name>
<keyword evidence="13" id="KW-1185">Reference proteome</keyword>
<evidence type="ECO:0000313" key="13">
    <source>
        <dbReference type="Proteomes" id="UP000190857"/>
    </source>
</evidence>
<evidence type="ECO:0000259" key="11">
    <source>
        <dbReference type="Pfam" id="PF07730"/>
    </source>
</evidence>
<keyword evidence="10" id="KW-1133">Transmembrane helix</keyword>